<sequence length="291" mass="29275">MKFSATLILSLLGASVSNGLLIPTEANSLSLRHAEGDSILIERDPSLERRKGGGGKGGGGSSSGGTSSGGSAGGSRGGSSSGSTGGRTSGSSSTGGRTSAGSGVRPSYGGGRYYGGGAAVPYAAGSRSPRGIVPILILGGAALFVLPGVWLYGAHNYPYSRPYTFYNQSAVNSSNPNGVNESLPVNCLCGRYQECGCDENDDPSYLNSLIGNGSYAALNKSLVNVADVDGRRQIYINGTLPNGTTAAGGSDDDDSSTTGGTSAAFSIRHGGAEILGYWSMAAIVAYSVWLL</sequence>
<keyword evidence="2" id="KW-1133">Transmembrane helix</keyword>
<keyword evidence="2" id="KW-0472">Membrane</keyword>
<evidence type="ECO:0000313" key="5">
    <source>
        <dbReference type="EMBL" id="KAF1988539.1"/>
    </source>
</evidence>
<proteinExistence type="predicted"/>
<feature type="domain" description="DUF7732" evidence="4">
    <location>
        <begin position="113"/>
        <end position="244"/>
    </location>
</feature>
<keyword evidence="2" id="KW-0812">Transmembrane</keyword>
<feature type="compositionally biased region" description="Basic and acidic residues" evidence="1">
    <location>
        <begin position="40"/>
        <end position="51"/>
    </location>
</feature>
<evidence type="ECO:0000256" key="1">
    <source>
        <dbReference type="SAM" id="MobiDB-lite"/>
    </source>
</evidence>
<dbReference type="Pfam" id="PF24866">
    <property type="entry name" value="DUF7732"/>
    <property type="match status" value="1"/>
</dbReference>
<protein>
    <recommendedName>
        <fullName evidence="4">DUF7732 domain-containing protein</fullName>
    </recommendedName>
</protein>
<dbReference type="PANTHER" id="PTHR42091">
    <property type="entry name" value="CONSERVED GLYCINE-RICH PROTEIN (AFU_ORTHOLOGUE AFUA_7G02440)"/>
    <property type="match status" value="1"/>
</dbReference>
<dbReference type="OrthoDB" id="5425547at2759"/>
<dbReference type="AlphaFoldDB" id="A0A6G1H6B1"/>
<feature type="chain" id="PRO_5026109193" description="DUF7732 domain-containing protein" evidence="3">
    <location>
        <begin position="20"/>
        <end position="291"/>
    </location>
</feature>
<feature type="compositionally biased region" description="Low complexity" evidence="1">
    <location>
        <begin position="89"/>
        <end position="106"/>
    </location>
</feature>
<dbReference type="PANTHER" id="PTHR42091:SF1">
    <property type="entry name" value="CONSERVED GLYCINE-RICH PROTEIN (AFU_ORTHOLOGUE AFUA_7G02440)"/>
    <property type="match status" value="1"/>
</dbReference>
<evidence type="ECO:0000256" key="3">
    <source>
        <dbReference type="SAM" id="SignalP"/>
    </source>
</evidence>
<feature type="signal peptide" evidence="3">
    <location>
        <begin position="1"/>
        <end position="19"/>
    </location>
</feature>
<feature type="transmembrane region" description="Helical" evidence="2">
    <location>
        <begin position="131"/>
        <end position="152"/>
    </location>
</feature>
<evidence type="ECO:0000256" key="2">
    <source>
        <dbReference type="SAM" id="Phobius"/>
    </source>
</evidence>
<feature type="region of interest" description="Disordered" evidence="1">
    <location>
        <begin position="40"/>
        <end position="106"/>
    </location>
</feature>
<keyword evidence="3" id="KW-0732">Signal</keyword>
<dbReference type="InterPro" id="IPR056634">
    <property type="entry name" value="DUF7732"/>
</dbReference>
<organism evidence="5 6">
    <name type="scientific">Aulographum hederae CBS 113979</name>
    <dbReference type="NCBI Taxonomy" id="1176131"/>
    <lineage>
        <taxon>Eukaryota</taxon>
        <taxon>Fungi</taxon>
        <taxon>Dikarya</taxon>
        <taxon>Ascomycota</taxon>
        <taxon>Pezizomycotina</taxon>
        <taxon>Dothideomycetes</taxon>
        <taxon>Pleosporomycetidae</taxon>
        <taxon>Aulographales</taxon>
        <taxon>Aulographaceae</taxon>
    </lineage>
</organism>
<accession>A0A6G1H6B1</accession>
<evidence type="ECO:0000313" key="6">
    <source>
        <dbReference type="Proteomes" id="UP000800041"/>
    </source>
</evidence>
<feature type="compositionally biased region" description="Gly residues" evidence="1">
    <location>
        <begin position="54"/>
        <end position="88"/>
    </location>
</feature>
<keyword evidence="6" id="KW-1185">Reference proteome</keyword>
<dbReference type="EMBL" id="ML977148">
    <property type="protein sequence ID" value="KAF1988539.1"/>
    <property type="molecule type" value="Genomic_DNA"/>
</dbReference>
<reference evidence="5" key="1">
    <citation type="journal article" date="2020" name="Stud. Mycol.">
        <title>101 Dothideomycetes genomes: a test case for predicting lifestyles and emergence of pathogens.</title>
        <authorList>
            <person name="Haridas S."/>
            <person name="Albert R."/>
            <person name="Binder M."/>
            <person name="Bloem J."/>
            <person name="Labutti K."/>
            <person name="Salamov A."/>
            <person name="Andreopoulos B."/>
            <person name="Baker S."/>
            <person name="Barry K."/>
            <person name="Bills G."/>
            <person name="Bluhm B."/>
            <person name="Cannon C."/>
            <person name="Castanera R."/>
            <person name="Culley D."/>
            <person name="Daum C."/>
            <person name="Ezra D."/>
            <person name="Gonzalez J."/>
            <person name="Henrissat B."/>
            <person name="Kuo A."/>
            <person name="Liang C."/>
            <person name="Lipzen A."/>
            <person name="Lutzoni F."/>
            <person name="Magnuson J."/>
            <person name="Mondo S."/>
            <person name="Nolan M."/>
            <person name="Ohm R."/>
            <person name="Pangilinan J."/>
            <person name="Park H.-J."/>
            <person name="Ramirez L."/>
            <person name="Alfaro M."/>
            <person name="Sun H."/>
            <person name="Tritt A."/>
            <person name="Yoshinaga Y."/>
            <person name="Zwiers L.-H."/>
            <person name="Turgeon B."/>
            <person name="Goodwin S."/>
            <person name="Spatafora J."/>
            <person name="Crous P."/>
            <person name="Grigoriev I."/>
        </authorList>
    </citation>
    <scope>NUCLEOTIDE SEQUENCE</scope>
    <source>
        <strain evidence="5">CBS 113979</strain>
    </source>
</reference>
<evidence type="ECO:0000259" key="4">
    <source>
        <dbReference type="Pfam" id="PF24866"/>
    </source>
</evidence>
<dbReference type="Proteomes" id="UP000800041">
    <property type="component" value="Unassembled WGS sequence"/>
</dbReference>
<name>A0A6G1H6B1_9PEZI</name>
<gene>
    <name evidence="5" type="ORF">K402DRAFT_391758</name>
</gene>